<feature type="active site" description="Proton donor/acceptor" evidence="4">
    <location>
        <position position="131"/>
    </location>
</feature>
<feature type="binding site" evidence="5">
    <location>
        <position position="44"/>
    </location>
    <ligand>
        <name>pyruvate</name>
        <dbReference type="ChEBI" id="CHEBI:15361"/>
    </ligand>
</feature>
<comment type="caution">
    <text evidence="6">The sequence shown here is derived from an EMBL/GenBank/DDBJ whole genome shotgun (WGS) entry which is preliminary data.</text>
</comment>
<evidence type="ECO:0000256" key="4">
    <source>
        <dbReference type="PIRSR" id="PIRSR001365-1"/>
    </source>
</evidence>
<dbReference type="Pfam" id="PF00701">
    <property type="entry name" value="DHDPS"/>
    <property type="match status" value="1"/>
</dbReference>
<dbReference type="InterPro" id="IPR013785">
    <property type="entry name" value="Aldolase_TIM"/>
</dbReference>
<dbReference type="SUPFAM" id="SSF51569">
    <property type="entry name" value="Aldolase"/>
    <property type="match status" value="1"/>
</dbReference>
<dbReference type="PRINTS" id="PR00146">
    <property type="entry name" value="DHPICSNTHASE"/>
</dbReference>
<dbReference type="InterPro" id="IPR002220">
    <property type="entry name" value="DapA-like"/>
</dbReference>
<gene>
    <name evidence="6" type="ORF">K8V11_13630</name>
</gene>
<dbReference type="PIRSF" id="PIRSF001365">
    <property type="entry name" value="DHDPS"/>
    <property type="match status" value="1"/>
</dbReference>
<dbReference type="CDD" id="cd00408">
    <property type="entry name" value="DHDPS-like"/>
    <property type="match status" value="1"/>
</dbReference>
<evidence type="ECO:0000256" key="3">
    <source>
        <dbReference type="PIRNR" id="PIRNR001365"/>
    </source>
</evidence>
<organism evidence="6 7">
    <name type="scientific">Dietzia timorensis</name>
    <dbReference type="NCBI Taxonomy" id="499555"/>
    <lineage>
        <taxon>Bacteria</taxon>
        <taxon>Bacillati</taxon>
        <taxon>Actinomycetota</taxon>
        <taxon>Actinomycetes</taxon>
        <taxon>Mycobacteriales</taxon>
        <taxon>Dietziaceae</taxon>
        <taxon>Dietzia</taxon>
    </lineage>
</organism>
<dbReference type="GO" id="GO:0005829">
    <property type="term" value="C:cytosol"/>
    <property type="evidence" value="ECO:0007669"/>
    <property type="project" value="TreeGrafter"/>
</dbReference>
<keyword evidence="2 3" id="KW-0456">Lyase</keyword>
<dbReference type="PANTHER" id="PTHR12128:SF66">
    <property type="entry name" value="4-HYDROXY-2-OXOGLUTARATE ALDOLASE, MITOCHONDRIAL"/>
    <property type="match status" value="1"/>
</dbReference>
<evidence type="ECO:0000256" key="2">
    <source>
        <dbReference type="ARBA" id="ARBA00023239"/>
    </source>
</evidence>
<evidence type="ECO:0000313" key="7">
    <source>
        <dbReference type="Proteomes" id="UP000776650"/>
    </source>
</evidence>
<evidence type="ECO:0000256" key="1">
    <source>
        <dbReference type="ARBA" id="ARBA00007592"/>
    </source>
</evidence>
<dbReference type="Proteomes" id="UP000776650">
    <property type="component" value="Unassembled WGS sequence"/>
</dbReference>
<dbReference type="GO" id="GO:0008840">
    <property type="term" value="F:4-hydroxy-tetrahydrodipicolinate synthase activity"/>
    <property type="evidence" value="ECO:0007669"/>
    <property type="project" value="TreeGrafter"/>
</dbReference>
<name>A0A921F690_9ACTN</name>
<sequence>MFEGLSAFPLTPVGGDGVDEVAFAGLIDRLVAAGVDSIGALGSTGSYMYLDRAERARIASLAVERAAGTPVIVGVGALRTEHVLAHVDDAQSAGADAVLLAPVSYQPLTADDVYGLYEDVDRELSVPLVVYDNPSTTGFEFTDELYAALARLANVAAIKLPGVPKEPGAAAQRVSELRVRIPSGVALGVSGDGFGAAGLLAGCESWFSVLGGTLPAPAIEIARAALTGDADKALAASERLRPVWDLMAEHGSLRVTAAIAEHLGLVAAPSLPRPIRGLAGADAHRVAEIVDRLELADRGD</sequence>
<dbReference type="EMBL" id="DYXM01000263">
    <property type="protein sequence ID" value="HJE92040.1"/>
    <property type="molecule type" value="Genomic_DNA"/>
</dbReference>
<reference evidence="6" key="1">
    <citation type="journal article" date="2021" name="PeerJ">
        <title>Extensive microbial diversity within the chicken gut microbiome revealed by metagenomics and culture.</title>
        <authorList>
            <person name="Gilroy R."/>
            <person name="Ravi A."/>
            <person name="Getino M."/>
            <person name="Pursley I."/>
            <person name="Horton D.L."/>
            <person name="Alikhan N.F."/>
            <person name="Baker D."/>
            <person name="Gharbi K."/>
            <person name="Hall N."/>
            <person name="Watson M."/>
            <person name="Adriaenssens E.M."/>
            <person name="Foster-Nyarko E."/>
            <person name="Jarju S."/>
            <person name="Secka A."/>
            <person name="Antonio M."/>
            <person name="Oren A."/>
            <person name="Chaudhuri R.R."/>
            <person name="La Ragione R."/>
            <person name="Hildebrand F."/>
            <person name="Pallen M.J."/>
        </authorList>
    </citation>
    <scope>NUCLEOTIDE SEQUENCE</scope>
    <source>
        <strain evidence="6">ChiGjej1B1-18357</strain>
    </source>
</reference>
<feature type="active site" description="Schiff-base intermediate with substrate" evidence="4">
    <location>
        <position position="159"/>
    </location>
</feature>
<evidence type="ECO:0000313" key="6">
    <source>
        <dbReference type="EMBL" id="HJE92040.1"/>
    </source>
</evidence>
<reference evidence="6" key="2">
    <citation type="submission" date="2021-09" db="EMBL/GenBank/DDBJ databases">
        <authorList>
            <person name="Gilroy R."/>
        </authorList>
    </citation>
    <scope>NUCLEOTIDE SEQUENCE</scope>
    <source>
        <strain evidence="6">ChiGjej1B1-18357</strain>
    </source>
</reference>
<dbReference type="Gene3D" id="3.20.20.70">
    <property type="entry name" value="Aldolase class I"/>
    <property type="match status" value="1"/>
</dbReference>
<accession>A0A921F690</accession>
<evidence type="ECO:0000256" key="5">
    <source>
        <dbReference type="PIRSR" id="PIRSR001365-2"/>
    </source>
</evidence>
<proteinExistence type="inferred from homology"/>
<dbReference type="AlphaFoldDB" id="A0A921F690"/>
<dbReference type="PANTHER" id="PTHR12128">
    <property type="entry name" value="DIHYDRODIPICOLINATE SYNTHASE"/>
    <property type="match status" value="1"/>
</dbReference>
<comment type="similarity">
    <text evidence="1 3">Belongs to the DapA family.</text>
</comment>
<protein>
    <submittedName>
        <fullName evidence="6">Dihydrodipicolinate synthase family protein</fullName>
    </submittedName>
</protein>
<dbReference type="RefSeq" id="WP_303915382.1">
    <property type="nucleotide sequence ID" value="NZ_DYXM01000263.1"/>
</dbReference>
<dbReference type="SMART" id="SM01130">
    <property type="entry name" value="DHDPS"/>
    <property type="match status" value="1"/>
</dbReference>